<keyword evidence="2" id="KW-1185">Reference proteome</keyword>
<name>A0A4Y3VRD0_9ACTN</name>
<dbReference type="NCBIfam" id="TIGR02242">
    <property type="entry name" value="tail_TIGR02242"/>
    <property type="match status" value="1"/>
</dbReference>
<dbReference type="EMBL" id="BJND01000075">
    <property type="protein sequence ID" value="GEC09582.1"/>
    <property type="molecule type" value="Genomic_DNA"/>
</dbReference>
<evidence type="ECO:0000313" key="2">
    <source>
        <dbReference type="Proteomes" id="UP000317881"/>
    </source>
</evidence>
<evidence type="ECO:0000313" key="1">
    <source>
        <dbReference type="EMBL" id="GEC09582.1"/>
    </source>
</evidence>
<sequence length="179" mass="19243">MTRGTIPGLPTPHPIGRMLPAVYHEDPFAQSFTSGLDDIWAPVIATLDSLDAYIDPALAPEDFLNWLAGWLGITLDEDLPLATRRAVIARCAALYRCRGTATGLRQLLELVFDAQVQLIDSGGVAHSTEPGGADWPGDDTPRLAVRVTRARPPAPARVDAVVRAAKPAHVVHKTEVRAS</sequence>
<dbReference type="InterPro" id="IPR011748">
    <property type="entry name" value="Unchr_phage_tail-like"/>
</dbReference>
<gene>
    <name evidence="1" type="ORF">SSP24_72370</name>
</gene>
<organism evidence="1 2">
    <name type="scientific">Streptomyces spinoverrucosus</name>
    <dbReference type="NCBI Taxonomy" id="284043"/>
    <lineage>
        <taxon>Bacteria</taxon>
        <taxon>Bacillati</taxon>
        <taxon>Actinomycetota</taxon>
        <taxon>Actinomycetes</taxon>
        <taxon>Kitasatosporales</taxon>
        <taxon>Streptomycetaceae</taxon>
        <taxon>Streptomyces</taxon>
    </lineage>
</organism>
<dbReference type="Proteomes" id="UP000317881">
    <property type="component" value="Unassembled WGS sequence"/>
</dbReference>
<proteinExistence type="predicted"/>
<comment type="caution">
    <text evidence="1">The sequence shown here is derived from an EMBL/GenBank/DDBJ whole genome shotgun (WGS) entry which is preliminary data.</text>
</comment>
<dbReference type="Pfam" id="PF09684">
    <property type="entry name" value="Tail_P2_I"/>
    <property type="match status" value="1"/>
</dbReference>
<dbReference type="InterPro" id="IPR006521">
    <property type="entry name" value="Tail_protein_I"/>
</dbReference>
<accession>A0A4Y3VRD0</accession>
<dbReference type="AlphaFoldDB" id="A0A4Y3VRD0"/>
<protein>
    <submittedName>
        <fullName evidence="1">Phage tail protein</fullName>
    </submittedName>
</protein>
<dbReference type="OrthoDB" id="370073at2"/>
<reference evidence="1 2" key="1">
    <citation type="submission" date="2019-06" db="EMBL/GenBank/DDBJ databases">
        <title>Whole genome shotgun sequence of Streptomyces spinoverrucosus NBRC 14228.</title>
        <authorList>
            <person name="Hosoyama A."/>
            <person name="Uohara A."/>
            <person name="Ohji S."/>
            <person name="Ichikawa N."/>
        </authorList>
    </citation>
    <scope>NUCLEOTIDE SEQUENCE [LARGE SCALE GENOMIC DNA]</scope>
    <source>
        <strain evidence="1 2">NBRC 14228</strain>
    </source>
</reference>
<dbReference type="RefSeq" id="WP_141314402.1">
    <property type="nucleotide sequence ID" value="NZ_BJND01000075.1"/>
</dbReference>